<accession>A0A948TET9</accession>
<reference evidence="2" key="1">
    <citation type="journal article" date="2021" name="PeerJ">
        <title>Extensive microbial diversity within the chicken gut microbiome revealed by metagenomics and culture.</title>
        <authorList>
            <person name="Gilroy R."/>
            <person name="Ravi A."/>
            <person name="Getino M."/>
            <person name="Pursley I."/>
            <person name="Horton D.L."/>
            <person name="Alikhan N.F."/>
            <person name="Baker D."/>
            <person name="Gharbi K."/>
            <person name="Hall N."/>
            <person name="Watson M."/>
            <person name="Adriaenssens E.M."/>
            <person name="Foster-Nyarko E."/>
            <person name="Jarju S."/>
            <person name="Secka A."/>
            <person name="Antonio M."/>
            <person name="Oren A."/>
            <person name="Chaudhuri R.R."/>
            <person name="La Ragione R."/>
            <person name="Hildebrand F."/>
            <person name="Pallen M.J."/>
        </authorList>
    </citation>
    <scope>NUCLEOTIDE SEQUENCE</scope>
    <source>
        <strain evidence="2">378</strain>
    </source>
</reference>
<evidence type="ECO:0000313" key="3">
    <source>
        <dbReference type="Proteomes" id="UP000733611"/>
    </source>
</evidence>
<keyword evidence="1" id="KW-0732">Signal</keyword>
<evidence type="ECO:0000256" key="1">
    <source>
        <dbReference type="SAM" id="SignalP"/>
    </source>
</evidence>
<reference evidence="2" key="2">
    <citation type="submission" date="2021-04" db="EMBL/GenBank/DDBJ databases">
        <authorList>
            <person name="Gilroy R."/>
        </authorList>
    </citation>
    <scope>NUCLEOTIDE SEQUENCE</scope>
    <source>
        <strain evidence="2">378</strain>
    </source>
</reference>
<dbReference type="Gene3D" id="1.20.120.1490">
    <property type="match status" value="1"/>
</dbReference>
<name>A0A948TET9_9GAMM</name>
<gene>
    <name evidence="2" type="ORF">H9847_01595</name>
</gene>
<organism evidence="2 3">
    <name type="scientific">Candidatus Anaerobiospirillum pullicola</name>
    <dbReference type="NCBI Taxonomy" id="2838451"/>
    <lineage>
        <taxon>Bacteria</taxon>
        <taxon>Pseudomonadati</taxon>
        <taxon>Pseudomonadota</taxon>
        <taxon>Gammaproteobacteria</taxon>
        <taxon>Aeromonadales</taxon>
        <taxon>Succinivibrionaceae</taxon>
        <taxon>Anaerobiospirillum</taxon>
    </lineage>
</organism>
<dbReference type="AlphaFoldDB" id="A0A948TET9"/>
<proteinExistence type="predicted"/>
<dbReference type="Proteomes" id="UP000733611">
    <property type="component" value="Unassembled WGS sequence"/>
</dbReference>
<comment type="caution">
    <text evidence="2">The sequence shown here is derived from an EMBL/GenBank/DDBJ whole genome shotgun (WGS) entry which is preliminary data.</text>
</comment>
<evidence type="ECO:0000313" key="2">
    <source>
        <dbReference type="EMBL" id="MBU3843556.1"/>
    </source>
</evidence>
<sequence>MKTFTKVSLALAAVGALALSAPSFAGWHDGWGHRGGGYWCQNYDGDCYRNQGYRDDYGPRHWNGPRHFNDDRIWRGHRGWDGDRPWRGHRGAMSMWSGHRYDHGYCLRHDAPMADCIGSKAYEQFKGEFDQLQQLREQTFVKKQVLDALVNTGESDAKKVEAAANDFVQARDNYRSARAALDQKIEQFYDAQ</sequence>
<feature type="signal peptide" evidence="1">
    <location>
        <begin position="1"/>
        <end position="25"/>
    </location>
</feature>
<feature type="chain" id="PRO_5037706053" evidence="1">
    <location>
        <begin position="26"/>
        <end position="192"/>
    </location>
</feature>
<protein>
    <submittedName>
        <fullName evidence="2">Uncharacterized protein</fullName>
    </submittedName>
</protein>
<dbReference type="EMBL" id="JAHLFE010000030">
    <property type="protein sequence ID" value="MBU3843556.1"/>
    <property type="molecule type" value="Genomic_DNA"/>
</dbReference>